<organism evidence="1 2">
    <name type="scientific">Rangifer tarandus platyrhynchus</name>
    <name type="common">Svalbard reindeer</name>
    <dbReference type="NCBI Taxonomy" id="3082113"/>
    <lineage>
        <taxon>Eukaryota</taxon>
        <taxon>Metazoa</taxon>
        <taxon>Chordata</taxon>
        <taxon>Craniata</taxon>
        <taxon>Vertebrata</taxon>
        <taxon>Euteleostomi</taxon>
        <taxon>Mammalia</taxon>
        <taxon>Eutheria</taxon>
        <taxon>Laurasiatheria</taxon>
        <taxon>Artiodactyla</taxon>
        <taxon>Ruminantia</taxon>
        <taxon>Pecora</taxon>
        <taxon>Cervidae</taxon>
        <taxon>Odocoileinae</taxon>
        <taxon>Rangifer</taxon>
    </lineage>
</organism>
<keyword evidence="2" id="KW-1185">Reference proteome</keyword>
<dbReference type="Proteomes" id="UP001176941">
    <property type="component" value="Chromosome 19"/>
</dbReference>
<dbReference type="EMBL" id="OX459955">
    <property type="protein sequence ID" value="CAI9159422.1"/>
    <property type="molecule type" value="Genomic_DNA"/>
</dbReference>
<evidence type="ECO:0000313" key="2">
    <source>
        <dbReference type="Proteomes" id="UP001176941"/>
    </source>
</evidence>
<gene>
    <name evidence="1" type="ORF">MRATA1EN1_LOCUS8384</name>
</gene>
<name>A0ABN8YCX0_RANTA</name>
<sequence>MTRKRFLLDLREPLTSISNADGVSSRVALGAPVGCAVLAELEHRLPCAPAGCAPGPAGTWPAACRLRPLPKNQITEFPCLQNVLLASQRPQNKIQALHLGLLIHQDPVPAGPSSPAPVLSPSSLFLRMASWPWRSSWSSSQDLCICPVHSVELLII</sequence>
<reference evidence="1" key="1">
    <citation type="submission" date="2023-04" db="EMBL/GenBank/DDBJ databases">
        <authorList>
            <consortium name="ELIXIR-Norway"/>
        </authorList>
    </citation>
    <scope>NUCLEOTIDE SEQUENCE [LARGE SCALE GENOMIC DNA]</scope>
</reference>
<protein>
    <submittedName>
        <fullName evidence="1">Uncharacterized protein</fullName>
    </submittedName>
</protein>
<evidence type="ECO:0000313" key="1">
    <source>
        <dbReference type="EMBL" id="CAI9159422.1"/>
    </source>
</evidence>
<proteinExistence type="predicted"/>
<accession>A0ABN8YCX0</accession>